<dbReference type="Proteomes" id="UP000000763">
    <property type="component" value="Chromosome 7"/>
</dbReference>
<name>Q8H2Z1_ORYSJ</name>
<dbReference type="EMBL" id="AP005325">
    <property type="protein sequence ID" value="BAC21556.1"/>
    <property type="molecule type" value="Genomic_DNA"/>
</dbReference>
<accession>Q8H2Z1</accession>
<evidence type="ECO:0000313" key="2">
    <source>
        <dbReference type="Proteomes" id="UP000000763"/>
    </source>
</evidence>
<gene>
    <name evidence="1" type="primary">P0710F09.147</name>
</gene>
<reference evidence="2" key="2">
    <citation type="journal article" date="2008" name="Nucleic Acids Res.">
        <title>The rice annotation project database (RAP-DB): 2008 update.</title>
        <authorList>
            <consortium name="The rice annotation project (RAP)"/>
        </authorList>
    </citation>
    <scope>GENOME REANNOTATION</scope>
    <source>
        <strain evidence="2">cv. Nipponbare</strain>
    </source>
</reference>
<reference evidence="2" key="1">
    <citation type="journal article" date="2005" name="Nature">
        <title>The map-based sequence of the rice genome.</title>
        <authorList>
            <consortium name="International rice genome sequencing project (IRGSP)"/>
            <person name="Matsumoto T."/>
            <person name="Wu J."/>
            <person name="Kanamori H."/>
            <person name="Katayose Y."/>
            <person name="Fujisawa M."/>
            <person name="Namiki N."/>
            <person name="Mizuno H."/>
            <person name="Yamamoto K."/>
            <person name="Antonio B.A."/>
            <person name="Baba T."/>
            <person name="Sakata K."/>
            <person name="Nagamura Y."/>
            <person name="Aoki H."/>
            <person name="Arikawa K."/>
            <person name="Arita K."/>
            <person name="Bito T."/>
            <person name="Chiden Y."/>
            <person name="Fujitsuka N."/>
            <person name="Fukunaka R."/>
            <person name="Hamada M."/>
            <person name="Harada C."/>
            <person name="Hayashi A."/>
            <person name="Hijishita S."/>
            <person name="Honda M."/>
            <person name="Hosokawa S."/>
            <person name="Ichikawa Y."/>
            <person name="Idonuma A."/>
            <person name="Iijima M."/>
            <person name="Ikeda M."/>
            <person name="Ikeno M."/>
            <person name="Ito K."/>
            <person name="Ito S."/>
            <person name="Ito T."/>
            <person name="Ito Y."/>
            <person name="Ito Y."/>
            <person name="Iwabuchi A."/>
            <person name="Kamiya K."/>
            <person name="Karasawa W."/>
            <person name="Kurita K."/>
            <person name="Katagiri S."/>
            <person name="Kikuta A."/>
            <person name="Kobayashi H."/>
            <person name="Kobayashi N."/>
            <person name="Machita K."/>
            <person name="Maehara T."/>
            <person name="Masukawa M."/>
            <person name="Mizubayashi T."/>
            <person name="Mukai Y."/>
            <person name="Nagasaki H."/>
            <person name="Nagata Y."/>
            <person name="Naito S."/>
            <person name="Nakashima M."/>
            <person name="Nakama Y."/>
            <person name="Nakamichi Y."/>
            <person name="Nakamura M."/>
            <person name="Meguro A."/>
            <person name="Negishi M."/>
            <person name="Ohta I."/>
            <person name="Ohta T."/>
            <person name="Okamoto M."/>
            <person name="Ono N."/>
            <person name="Saji S."/>
            <person name="Sakaguchi M."/>
            <person name="Sakai K."/>
            <person name="Shibata M."/>
            <person name="Shimokawa T."/>
            <person name="Song J."/>
            <person name="Takazaki Y."/>
            <person name="Terasawa K."/>
            <person name="Tsugane M."/>
            <person name="Tsuji K."/>
            <person name="Ueda S."/>
            <person name="Waki K."/>
            <person name="Yamagata H."/>
            <person name="Yamamoto M."/>
            <person name="Yamamoto S."/>
            <person name="Yamane H."/>
            <person name="Yoshiki S."/>
            <person name="Yoshihara R."/>
            <person name="Yukawa K."/>
            <person name="Zhong H."/>
            <person name="Yano M."/>
            <person name="Yuan Q."/>
            <person name="Ouyang S."/>
            <person name="Liu J."/>
            <person name="Jones K.M."/>
            <person name="Gansberger K."/>
            <person name="Moffat K."/>
            <person name="Hill J."/>
            <person name="Bera J."/>
            <person name="Fadrosh D."/>
            <person name="Jin S."/>
            <person name="Johri S."/>
            <person name="Kim M."/>
            <person name="Overton L."/>
            <person name="Reardon M."/>
            <person name="Tsitrin T."/>
            <person name="Vuong H."/>
            <person name="Weaver B."/>
            <person name="Ciecko A."/>
            <person name="Tallon L."/>
            <person name="Jackson J."/>
            <person name="Pai G."/>
            <person name="Aken S.V."/>
            <person name="Utterback T."/>
            <person name="Reidmuller S."/>
            <person name="Feldblyum T."/>
            <person name="Hsiao J."/>
            <person name="Zismann V."/>
            <person name="Iobst S."/>
            <person name="de Vazeille A.R."/>
            <person name="Buell C.R."/>
            <person name="Ying K."/>
            <person name="Li Y."/>
            <person name="Lu T."/>
            <person name="Huang Y."/>
            <person name="Zhao Q."/>
            <person name="Feng Q."/>
            <person name="Zhang L."/>
            <person name="Zhu J."/>
            <person name="Weng Q."/>
            <person name="Mu J."/>
            <person name="Lu Y."/>
            <person name="Fan D."/>
            <person name="Liu Y."/>
            <person name="Guan J."/>
            <person name="Zhang Y."/>
            <person name="Yu S."/>
            <person name="Liu X."/>
            <person name="Zhang Y."/>
            <person name="Hong G."/>
            <person name="Han B."/>
            <person name="Choisne N."/>
            <person name="Demange N."/>
            <person name="Orjeda G."/>
            <person name="Samain S."/>
            <person name="Cattolico L."/>
            <person name="Pelletier E."/>
            <person name="Couloux A."/>
            <person name="Segurens B."/>
            <person name="Wincker P."/>
            <person name="D'Hont A."/>
            <person name="Scarpelli C."/>
            <person name="Weissenbach J."/>
            <person name="Salanoubat M."/>
            <person name="Quetier F."/>
            <person name="Yu Y."/>
            <person name="Kim H.R."/>
            <person name="Rambo T."/>
            <person name="Currie J."/>
            <person name="Collura K."/>
            <person name="Luo M."/>
            <person name="Yang T."/>
            <person name="Ammiraju J.S.S."/>
            <person name="Engler F."/>
            <person name="Soderlund C."/>
            <person name="Wing R.A."/>
            <person name="Palmer L.E."/>
            <person name="de la Bastide M."/>
            <person name="Spiegel L."/>
            <person name="Nascimento L."/>
            <person name="Zutavern T."/>
            <person name="O'Shaughnessy A."/>
            <person name="Dike S."/>
            <person name="Dedhia N."/>
            <person name="Preston R."/>
            <person name="Balija V."/>
            <person name="McCombie W.R."/>
            <person name="Chow T."/>
            <person name="Chen H."/>
            <person name="Chung M."/>
            <person name="Chen C."/>
            <person name="Shaw J."/>
            <person name="Wu H."/>
            <person name="Hsiao K."/>
            <person name="Chao Y."/>
            <person name="Chu M."/>
            <person name="Cheng C."/>
            <person name="Hour A."/>
            <person name="Lee P."/>
            <person name="Lin S."/>
            <person name="Lin Y."/>
            <person name="Liou J."/>
            <person name="Liu S."/>
            <person name="Hsing Y."/>
            <person name="Raghuvanshi S."/>
            <person name="Mohanty A."/>
            <person name="Bharti A.K."/>
            <person name="Gaur A."/>
            <person name="Gupta V."/>
            <person name="Kumar D."/>
            <person name="Ravi V."/>
            <person name="Vij S."/>
            <person name="Kapur A."/>
            <person name="Khurana P."/>
            <person name="Khurana P."/>
            <person name="Khurana J.P."/>
            <person name="Tyagi A.K."/>
            <person name="Gaikwad K."/>
            <person name="Singh A."/>
            <person name="Dalal V."/>
            <person name="Srivastava S."/>
            <person name="Dixit A."/>
            <person name="Pal A.K."/>
            <person name="Ghazi I.A."/>
            <person name="Yadav M."/>
            <person name="Pandit A."/>
            <person name="Bhargava A."/>
            <person name="Sureshbabu K."/>
            <person name="Batra K."/>
            <person name="Sharma T.R."/>
            <person name="Mohapatra T."/>
            <person name="Singh N.K."/>
            <person name="Messing J."/>
            <person name="Nelson A.B."/>
            <person name="Fuks G."/>
            <person name="Kavchok S."/>
            <person name="Keizer G."/>
            <person name="Linton E."/>
            <person name="Llaca V."/>
            <person name="Song R."/>
            <person name="Tanyolac B."/>
            <person name="Young S."/>
            <person name="Ho-Il K."/>
            <person name="Hahn J.H."/>
            <person name="Sangsakoo G."/>
            <person name="Vanavichit A."/>
            <person name="de Mattos Luiz.A.T."/>
            <person name="Zimmer P.D."/>
            <person name="Malone G."/>
            <person name="Dellagostin O."/>
            <person name="de Oliveira A.C."/>
            <person name="Bevan M."/>
            <person name="Bancroft I."/>
            <person name="Minx P."/>
            <person name="Cordum H."/>
            <person name="Wilson R."/>
            <person name="Cheng Z."/>
            <person name="Jin W."/>
            <person name="Jiang J."/>
            <person name="Leong S.A."/>
            <person name="Iwama H."/>
            <person name="Gojobori T."/>
            <person name="Itoh T."/>
            <person name="Niimura Y."/>
            <person name="Fujii Y."/>
            <person name="Habara T."/>
            <person name="Sakai H."/>
            <person name="Sato Y."/>
            <person name="Wilson G."/>
            <person name="Kumar K."/>
            <person name="McCouch S."/>
            <person name="Juretic N."/>
            <person name="Hoen D."/>
            <person name="Wright S."/>
            <person name="Bruskiewich R."/>
            <person name="Bureau T."/>
            <person name="Miyao A."/>
            <person name="Hirochika H."/>
            <person name="Nishikawa T."/>
            <person name="Kadowaki K."/>
            <person name="Sugiura M."/>
            <person name="Burr B."/>
            <person name="Sasaki T."/>
        </authorList>
    </citation>
    <scope>NUCLEOTIDE SEQUENCE [LARGE SCALE GENOMIC DNA]</scope>
    <source>
        <strain evidence="2">cv. Nipponbare</strain>
    </source>
</reference>
<protein>
    <submittedName>
        <fullName evidence="1">Uncharacterized protein</fullName>
    </submittedName>
</protein>
<proteinExistence type="predicted"/>
<sequence>MAAQPCGGVDGRWMDRMSRQGCAVRPCGNGEHVAVQRRSASIGAVWRRRVGWLGRVPAEGLMRHGWHHHWCCLLIGT</sequence>
<evidence type="ECO:0000313" key="1">
    <source>
        <dbReference type="EMBL" id="BAC21556.1"/>
    </source>
</evidence>
<organism evidence="1 2">
    <name type="scientific">Oryza sativa subsp. japonica</name>
    <name type="common">Rice</name>
    <dbReference type="NCBI Taxonomy" id="39947"/>
    <lineage>
        <taxon>Eukaryota</taxon>
        <taxon>Viridiplantae</taxon>
        <taxon>Streptophyta</taxon>
        <taxon>Embryophyta</taxon>
        <taxon>Tracheophyta</taxon>
        <taxon>Spermatophyta</taxon>
        <taxon>Magnoliopsida</taxon>
        <taxon>Liliopsida</taxon>
        <taxon>Poales</taxon>
        <taxon>Poaceae</taxon>
        <taxon>BOP clade</taxon>
        <taxon>Oryzoideae</taxon>
        <taxon>Oryzeae</taxon>
        <taxon>Oryzinae</taxon>
        <taxon>Oryza</taxon>
        <taxon>Oryza sativa</taxon>
    </lineage>
</organism>
<dbReference type="AlphaFoldDB" id="Q8H2Z1"/>